<reference evidence="2 3" key="1">
    <citation type="journal article" date="2015" name="Genome Announc.">
        <title>Complete Genome Sequence of the Type Strain Corynebacterium testudinoris DSM 44614, Recovered from Necrotic Lesions in the Mouth of a Tortoise.</title>
        <authorList>
            <person name="Ruckert C."/>
            <person name="Kriete M."/>
            <person name="Jaenicke S."/>
            <person name="Winkler A."/>
            <person name="Tauch A."/>
        </authorList>
    </citation>
    <scope>NUCLEOTIDE SEQUENCE [LARGE SCALE GENOMIC DNA]</scope>
    <source>
        <strain evidence="2 3">DSM 44614</strain>
    </source>
</reference>
<evidence type="ECO:0000313" key="2">
    <source>
        <dbReference type="EMBL" id="AKK08779.1"/>
    </source>
</evidence>
<dbReference type="STRING" id="136857.CTEST_06705"/>
<dbReference type="Proteomes" id="UP000035540">
    <property type="component" value="Chromosome"/>
</dbReference>
<dbReference type="KEGG" id="cted:CTEST_06705"/>
<reference evidence="3" key="2">
    <citation type="submission" date="2015-05" db="EMBL/GenBank/DDBJ databases">
        <title>Complete genome sequence of Corynebacterium testudinoris DSM 44614, recovered from necrotic lesions in the mouth of a tortoise.</title>
        <authorList>
            <person name="Ruckert C."/>
            <person name="Albersmeier A."/>
            <person name="Winkler A."/>
            <person name="Tauch A."/>
        </authorList>
    </citation>
    <scope>NUCLEOTIDE SEQUENCE [LARGE SCALE GENOMIC DNA]</scope>
    <source>
        <strain evidence="3">DSM 44614</strain>
    </source>
</reference>
<dbReference type="RefSeq" id="WP_201774801.1">
    <property type="nucleotide sequence ID" value="NZ_CP011545.1"/>
</dbReference>
<dbReference type="PROSITE" id="PS51257">
    <property type="entry name" value="PROKAR_LIPOPROTEIN"/>
    <property type="match status" value="1"/>
</dbReference>
<dbReference type="PATRIC" id="fig|136857.5.peg.1333"/>
<protein>
    <submittedName>
        <fullName evidence="2">Uncharacterized protein</fullName>
    </submittedName>
</protein>
<gene>
    <name evidence="2" type="ORF">CTEST_06705</name>
</gene>
<dbReference type="SUPFAM" id="SSF101898">
    <property type="entry name" value="NHL repeat"/>
    <property type="match status" value="1"/>
</dbReference>
<organism evidence="2 3">
    <name type="scientific">Corynebacterium testudinoris</name>
    <dbReference type="NCBI Taxonomy" id="136857"/>
    <lineage>
        <taxon>Bacteria</taxon>
        <taxon>Bacillati</taxon>
        <taxon>Actinomycetota</taxon>
        <taxon>Actinomycetes</taxon>
        <taxon>Mycobacteriales</taxon>
        <taxon>Corynebacteriaceae</taxon>
        <taxon>Corynebacterium</taxon>
    </lineage>
</organism>
<keyword evidence="3" id="KW-1185">Reference proteome</keyword>
<evidence type="ECO:0000313" key="3">
    <source>
        <dbReference type="Proteomes" id="UP000035540"/>
    </source>
</evidence>
<dbReference type="EMBL" id="CP011545">
    <property type="protein sequence ID" value="AKK08779.1"/>
    <property type="molecule type" value="Genomic_DNA"/>
</dbReference>
<feature type="signal peptide" evidence="1">
    <location>
        <begin position="1"/>
        <end position="21"/>
    </location>
</feature>
<keyword evidence="1" id="KW-0732">Signal</keyword>
<feature type="chain" id="PRO_5039198608" evidence="1">
    <location>
        <begin position="22"/>
        <end position="342"/>
    </location>
</feature>
<evidence type="ECO:0000256" key="1">
    <source>
        <dbReference type="SAM" id="SignalP"/>
    </source>
</evidence>
<name>A0A0G3H5Y3_9CORY</name>
<sequence>MKSGRVTALAAVAATSLFLGACQVGSSPEPGPEMGNAVATVSPASENPAGRVIDLPSDYAEISDMELAGDVLGLRSGARLVVGTVAAFDAGSATSFEVPDSCADLTATGDTFVLACGDEVMLIDAAVPTTVTTIAVSEIAPVASASLTGTGELIAGSADTDKVAVYRDGEDPEVITVAGPTTQLLTVPVNGAADVAVRTNLPNTTIQDIHWEKKAQGGTLRVGVGLGQIAGGEDGLVVASDTMGDQIAIYTATDVIRLHQTHPVDDSPWGVAWDSGRDLALITSTATNTLTGFSIAQGVPEEEISLSTIANAHHLVVLPTGTVVVASASGDGLQIIDDLEGA</sequence>
<accession>A0A0G3H5Y3</accession>
<proteinExistence type="predicted"/>
<dbReference type="AlphaFoldDB" id="A0A0G3H5Y3"/>